<dbReference type="EnsemblMetazoa" id="Aqu2.1.12995_001">
    <property type="protein sequence ID" value="Aqu2.1.12995_001"/>
    <property type="gene ID" value="Aqu2.1.12995"/>
</dbReference>
<feature type="compositionally biased region" description="Basic residues" evidence="1">
    <location>
        <begin position="116"/>
        <end position="132"/>
    </location>
</feature>
<evidence type="ECO:0000256" key="1">
    <source>
        <dbReference type="SAM" id="MobiDB-lite"/>
    </source>
</evidence>
<name>A0A1X7TES1_AMPQE</name>
<organism evidence="2">
    <name type="scientific">Amphimedon queenslandica</name>
    <name type="common">Sponge</name>
    <dbReference type="NCBI Taxonomy" id="400682"/>
    <lineage>
        <taxon>Eukaryota</taxon>
        <taxon>Metazoa</taxon>
        <taxon>Porifera</taxon>
        <taxon>Demospongiae</taxon>
        <taxon>Heteroscleromorpha</taxon>
        <taxon>Haplosclerida</taxon>
        <taxon>Niphatidae</taxon>
        <taxon>Amphimedon</taxon>
    </lineage>
</organism>
<evidence type="ECO:0000313" key="2">
    <source>
        <dbReference type="EnsemblMetazoa" id="Aqu2.1.12995_001"/>
    </source>
</evidence>
<sequence>MLMEDDDCEDKDEEGDDEEYDELEFDETSDYDEYELENEDAFSVIDDDDDESLSRVSDAFSNDLDDDKMEPPPYSPVEKADLELMETRMDNSLDLSQCSLMYKLVGDDVDKNVNPRYRRTDHKNKSLHYYHS</sequence>
<protein>
    <submittedName>
        <fullName evidence="2">Uncharacterized protein</fullName>
    </submittedName>
</protein>
<dbReference type="AlphaFoldDB" id="A0A1X7TES1"/>
<feature type="region of interest" description="Disordered" evidence="1">
    <location>
        <begin position="113"/>
        <end position="132"/>
    </location>
</feature>
<dbReference type="InParanoid" id="A0A1X7TES1"/>
<accession>A0A1X7TES1</accession>
<feature type="compositionally biased region" description="Acidic residues" evidence="1">
    <location>
        <begin position="1"/>
        <end position="51"/>
    </location>
</feature>
<reference evidence="2" key="1">
    <citation type="submission" date="2017-05" db="UniProtKB">
        <authorList>
            <consortium name="EnsemblMetazoa"/>
        </authorList>
    </citation>
    <scope>IDENTIFICATION</scope>
</reference>
<feature type="region of interest" description="Disordered" evidence="1">
    <location>
        <begin position="1"/>
        <end position="75"/>
    </location>
</feature>
<proteinExistence type="predicted"/>